<evidence type="ECO:0000256" key="6">
    <source>
        <dbReference type="ARBA" id="ARBA00022840"/>
    </source>
</evidence>
<keyword evidence="3" id="KW-0963">Cytoplasm</keyword>
<dbReference type="Proteomes" id="UP000001937">
    <property type="component" value="Chromosome"/>
</dbReference>
<keyword evidence="7 10" id="KW-0648">Protein biosynthesis</keyword>
<dbReference type="Gene3D" id="3.40.50.620">
    <property type="entry name" value="HUPs"/>
    <property type="match status" value="1"/>
</dbReference>
<dbReference type="Gene3D" id="2.170.220.10">
    <property type="match status" value="1"/>
</dbReference>
<keyword evidence="15" id="KW-1185">Reference proteome</keyword>
<evidence type="ECO:0000313" key="15">
    <source>
        <dbReference type="Proteomes" id="UP000001937"/>
    </source>
</evidence>
<dbReference type="SUPFAM" id="SSF47323">
    <property type="entry name" value="Anticodon-binding domain of a subclass of class I aminoacyl-tRNA synthetases"/>
    <property type="match status" value="1"/>
</dbReference>
<feature type="domain" description="Methionyl-tRNA synthetase anticodon-binding" evidence="13">
    <location>
        <begin position="407"/>
        <end position="493"/>
    </location>
</feature>
<evidence type="ECO:0000256" key="4">
    <source>
        <dbReference type="ARBA" id="ARBA00022598"/>
    </source>
</evidence>
<dbReference type="CDD" id="cd07957">
    <property type="entry name" value="Anticodon_Ia_Met"/>
    <property type="match status" value="1"/>
</dbReference>
<sequence length="521" mass="58021">MRLLPGRKDSHQMGRYFVTTAIPYVNGKPHVGHALELIETDAYARHLRQRGHEVRFQTGTDDNALKNVQAAEAEGITPAEYVERVATGFVGLRGPLGLSFDDFIKTSTDPRHRPGVEKLWSACADRGDFYRKTYAGLYCVGCELFYQPDELVDGRCPEHGTVPDLVEESNWFFRLGRYQDQLHALISTDRLRIEPAARKREVLSFIEAGLEDFSASRSMSRARGWGIPVPGDPEQVIYVWFDALGNYITAPGYGNDDDSFQYWWNDADRRVHVIGKGIIRFHAVYWPAMLLSAGVRLPDTIFVHEYLTADSMKISKSAGNAEDPADIVAAFNTDALRWWMLRDVARAGDTDYTTERLVTRANEDLANNIGNLVNRTVSMVKRYRDGLIPPLALDNPAAAKLRAVRDETPRTIDDAFAAFDFRRAAEVITRIGDEGNRYVEAARPWELAKAERKEGASRDALDAVLAELVATCRELAEHLAPFLPDSAPRIAAQCGDGGSRVAGPSPVFPRLEAPPAEPATT</sequence>
<dbReference type="InterPro" id="IPR033911">
    <property type="entry name" value="MetRS_core"/>
</dbReference>
<evidence type="ECO:0000256" key="9">
    <source>
        <dbReference type="ARBA" id="ARBA00030904"/>
    </source>
</evidence>
<evidence type="ECO:0000256" key="5">
    <source>
        <dbReference type="ARBA" id="ARBA00022741"/>
    </source>
</evidence>
<feature type="region of interest" description="Disordered" evidence="11">
    <location>
        <begin position="493"/>
        <end position="521"/>
    </location>
</feature>
<dbReference type="PANTHER" id="PTHR43326:SF1">
    <property type="entry name" value="METHIONINE--TRNA LIGASE, MITOCHONDRIAL"/>
    <property type="match status" value="1"/>
</dbReference>
<dbReference type="KEGG" id="fra:Francci3_0491"/>
<comment type="similarity">
    <text evidence="10">Belongs to the class-I aminoacyl-tRNA synthetase family.</text>
</comment>
<dbReference type="PROSITE" id="PS00178">
    <property type="entry name" value="AA_TRNA_LIGASE_I"/>
    <property type="match status" value="1"/>
</dbReference>
<evidence type="ECO:0000256" key="8">
    <source>
        <dbReference type="ARBA" id="ARBA00023146"/>
    </source>
</evidence>
<keyword evidence="8 10" id="KW-0030">Aminoacyl-tRNA synthetase</keyword>
<dbReference type="SUPFAM" id="SSF52374">
    <property type="entry name" value="Nucleotidylyl transferase"/>
    <property type="match status" value="1"/>
</dbReference>
<dbReference type="PANTHER" id="PTHR43326">
    <property type="entry name" value="METHIONYL-TRNA SYNTHETASE"/>
    <property type="match status" value="1"/>
</dbReference>
<dbReference type="CDD" id="cd00814">
    <property type="entry name" value="MetRS_core"/>
    <property type="match status" value="1"/>
</dbReference>
<gene>
    <name evidence="14" type="ordered locus">Francci3_0491</name>
</gene>
<dbReference type="STRING" id="106370.Francci3_0491"/>
<evidence type="ECO:0000256" key="11">
    <source>
        <dbReference type="SAM" id="MobiDB-lite"/>
    </source>
</evidence>
<dbReference type="InterPro" id="IPR014729">
    <property type="entry name" value="Rossmann-like_a/b/a_fold"/>
</dbReference>
<protein>
    <recommendedName>
        <fullName evidence="2">methionine--tRNA ligase</fullName>
        <ecNumber evidence="2">6.1.1.10</ecNumber>
    </recommendedName>
    <alternativeName>
        <fullName evidence="9">Methionyl-tRNA synthetase</fullName>
    </alternativeName>
</protein>
<dbReference type="GO" id="GO:0005524">
    <property type="term" value="F:ATP binding"/>
    <property type="evidence" value="ECO:0007669"/>
    <property type="project" value="UniProtKB-KW"/>
</dbReference>
<evidence type="ECO:0000256" key="2">
    <source>
        <dbReference type="ARBA" id="ARBA00012838"/>
    </source>
</evidence>
<dbReference type="PRINTS" id="PR01041">
    <property type="entry name" value="TRNASYNTHMET"/>
</dbReference>
<evidence type="ECO:0000256" key="10">
    <source>
        <dbReference type="RuleBase" id="RU363039"/>
    </source>
</evidence>
<dbReference type="AlphaFoldDB" id="Q2JFR5"/>
<dbReference type="GO" id="GO:0006431">
    <property type="term" value="P:methionyl-tRNA aminoacylation"/>
    <property type="evidence" value="ECO:0007669"/>
    <property type="project" value="InterPro"/>
</dbReference>
<evidence type="ECO:0000259" key="13">
    <source>
        <dbReference type="Pfam" id="PF19303"/>
    </source>
</evidence>
<dbReference type="GO" id="GO:0005737">
    <property type="term" value="C:cytoplasm"/>
    <property type="evidence" value="ECO:0007669"/>
    <property type="project" value="UniProtKB-SubCell"/>
</dbReference>
<name>Q2JFR5_FRACC</name>
<keyword evidence="5 10" id="KW-0547">Nucleotide-binding</keyword>
<dbReference type="Pfam" id="PF19303">
    <property type="entry name" value="Anticodon_3"/>
    <property type="match status" value="1"/>
</dbReference>
<dbReference type="GO" id="GO:0004825">
    <property type="term" value="F:methionine-tRNA ligase activity"/>
    <property type="evidence" value="ECO:0007669"/>
    <property type="project" value="UniProtKB-EC"/>
</dbReference>
<organism evidence="14 15">
    <name type="scientific">Frankia casuarinae (strain DSM 45818 / CECT 9043 / HFP020203 / CcI3)</name>
    <dbReference type="NCBI Taxonomy" id="106370"/>
    <lineage>
        <taxon>Bacteria</taxon>
        <taxon>Bacillati</taxon>
        <taxon>Actinomycetota</taxon>
        <taxon>Actinomycetes</taxon>
        <taxon>Frankiales</taxon>
        <taxon>Frankiaceae</taxon>
        <taxon>Frankia</taxon>
    </lineage>
</organism>
<dbReference type="HOGENOM" id="CLU_009710_9_2_11"/>
<keyword evidence="4 10" id="KW-0436">Ligase</keyword>
<evidence type="ECO:0000256" key="7">
    <source>
        <dbReference type="ARBA" id="ARBA00022917"/>
    </source>
</evidence>
<keyword evidence="6 10" id="KW-0067">ATP-binding</keyword>
<dbReference type="EC" id="6.1.1.10" evidence="2"/>
<dbReference type="InterPro" id="IPR001412">
    <property type="entry name" value="aa-tRNA-synth_I_CS"/>
</dbReference>
<feature type="domain" description="Methionyl/Leucyl tRNA synthetase" evidence="12">
    <location>
        <begin position="16"/>
        <end position="159"/>
    </location>
</feature>
<dbReference type="Pfam" id="PF09334">
    <property type="entry name" value="tRNA-synt_1g"/>
    <property type="match status" value="2"/>
</dbReference>
<dbReference type="PhylomeDB" id="Q2JFR5"/>
<accession>Q2JFR5</accession>
<dbReference type="EMBL" id="CP000249">
    <property type="protein sequence ID" value="ABD09877.1"/>
    <property type="molecule type" value="Genomic_DNA"/>
</dbReference>
<feature type="domain" description="Methionyl/Leucyl tRNA synthetase" evidence="12">
    <location>
        <begin position="160"/>
        <end position="376"/>
    </location>
</feature>
<dbReference type="Gene3D" id="1.10.730.10">
    <property type="entry name" value="Isoleucyl-tRNA Synthetase, Domain 1"/>
    <property type="match status" value="1"/>
</dbReference>
<reference evidence="14 15" key="1">
    <citation type="journal article" date="2007" name="Genome Res.">
        <title>Genome characteristics of facultatively symbiotic Frankia sp. strains reflect host range and host plant biogeography.</title>
        <authorList>
            <person name="Normand P."/>
            <person name="Lapierre P."/>
            <person name="Tisa L.S."/>
            <person name="Gogarten J.P."/>
            <person name="Alloisio N."/>
            <person name="Bagnarol E."/>
            <person name="Bassi C.A."/>
            <person name="Berry A.M."/>
            <person name="Bickhart D.M."/>
            <person name="Choisne N."/>
            <person name="Couloux A."/>
            <person name="Cournoyer B."/>
            <person name="Cruveiller S."/>
            <person name="Daubin V."/>
            <person name="Demange N."/>
            <person name="Francino M.P."/>
            <person name="Goltsman E."/>
            <person name="Huang Y."/>
            <person name="Kopp O.R."/>
            <person name="Labarre L."/>
            <person name="Lapidus A."/>
            <person name="Lavire C."/>
            <person name="Marechal J."/>
            <person name="Martinez M."/>
            <person name="Mastronunzio J.E."/>
            <person name="Mullin B.C."/>
            <person name="Niemann J."/>
            <person name="Pujic P."/>
            <person name="Rawnsley T."/>
            <person name="Rouy Z."/>
            <person name="Schenowitz C."/>
            <person name="Sellstedt A."/>
            <person name="Tavares F."/>
            <person name="Tomkins J.P."/>
            <person name="Vallenet D."/>
            <person name="Valverde C."/>
            <person name="Wall L.G."/>
            <person name="Wang Y."/>
            <person name="Medigue C."/>
            <person name="Benson D.R."/>
        </authorList>
    </citation>
    <scope>NUCLEOTIDE SEQUENCE [LARGE SCALE GENOMIC DNA]</scope>
    <source>
        <strain evidence="15">DSM 45818 / CECT 9043 / CcI3</strain>
    </source>
</reference>
<dbReference type="InterPro" id="IPR009080">
    <property type="entry name" value="tRNAsynth_Ia_anticodon-bd"/>
</dbReference>
<evidence type="ECO:0000313" key="14">
    <source>
        <dbReference type="EMBL" id="ABD09877.1"/>
    </source>
</evidence>
<evidence type="ECO:0000256" key="1">
    <source>
        <dbReference type="ARBA" id="ARBA00004496"/>
    </source>
</evidence>
<proteinExistence type="inferred from homology"/>
<comment type="subcellular location">
    <subcellularLocation>
        <location evidence="1">Cytoplasm</location>
    </subcellularLocation>
</comment>
<dbReference type="eggNOG" id="COG0143">
    <property type="taxonomic scope" value="Bacteria"/>
</dbReference>
<evidence type="ECO:0000259" key="12">
    <source>
        <dbReference type="Pfam" id="PF09334"/>
    </source>
</evidence>
<evidence type="ECO:0000256" key="3">
    <source>
        <dbReference type="ARBA" id="ARBA00022490"/>
    </source>
</evidence>
<dbReference type="InterPro" id="IPR015413">
    <property type="entry name" value="Methionyl/Leucyl_tRNA_Synth"/>
</dbReference>
<dbReference type="InterPro" id="IPR041872">
    <property type="entry name" value="Anticodon_Met"/>
</dbReference>
<dbReference type="InterPro" id="IPR023457">
    <property type="entry name" value="Met-tRNA_synth_2"/>
</dbReference>